<evidence type="ECO:0000256" key="13">
    <source>
        <dbReference type="ARBA" id="ARBA00023180"/>
    </source>
</evidence>
<keyword evidence="5 16" id="KW-0812">Transmembrane</keyword>
<evidence type="ECO:0000256" key="16">
    <source>
        <dbReference type="RuleBase" id="RU361132"/>
    </source>
</evidence>
<keyword evidence="20" id="KW-1185">Reference proteome</keyword>
<evidence type="ECO:0000256" key="15">
    <source>
        <dbReference type="ARBA" id="ARBA00023303"/>
    </source>
</evidence>
<dbReference type="GO" id="GO:0005248">
    <property type="term" value="F:voltage-gated sodium channel activity"/>
    <property type="evidence" value="ECO:0007669"/>
    <property type="project" value="InterPro"/>
</dbReference>
<dbReference type="PANTHER" id="PTHR10037:SF62">
    <property type="entry name" value="SODIUM CHANNEL PROTEIN 60E"/>
    <property type="match status" value="1"/>
</dbReference>
<dbReference type="FunFam" id="1.20.120.350:FF:000068">
    <property type="entry name" value="Sodium channel protein"/>
    <property type="match status" value="1"/>
</dbReference>
<dbReference type="InterPro" id="IPR043203">
    <property type="entry name" value="VGCC_Ca_Na"/>
</dbReference>
<keyword evidence="2 16" id="KW-0813">Transport</keyword>
<proteinExistence type="inferred from homology"/>
<keyword evidence="15 16" id="KW-0407">Ion channel</keyword>
<keyword evidence="12" id="KW-1015">Disulfide bond</keyword>
<feature type="domain" description="Ion transport" evidence="18">
    <location>
        <begin position="1329"/>
        <end position="1581"/>
    </location>
</feature>
<evidence type="ECO:0000256" key="4">
    <source>
        <dbReference type="ARBA" id="ARBA00022475"/>
    </source>
</evidence>
<dbReference type="PANTHER" id="PTHR10037">
    <property type="entry name" value="VOLTAGE-GATED CATION CHANNEL CALCIUM AND SODIUM"/>
    <property type="match status" value="1"/>
</dbReference>
<evidence type="ECO:0000256" key="10">
    <source>
        <dbReference type="ARBA" id="ARBA00023065"/>
    </source>
</evidence>
<feature type="transmembrane region" description="Helical" evidence="16">
    <location>
        <begin position="1494"/>
        <end position="1515"/>
    </location>
</feature>
<feature type="transmembrane region" description="Helical" evidence="16">
    <location>
        <begin position="517"/>
        <end position="535"/>
    </location>
</feature>
<keyword evidence="13" id="KW-0325">Glycoprotein</keyword>
<feature type="compositionally biased region" description="Polar residues" evidence="17">
    <location>
        <begin position="1830"/>
        <end position="1844"/>
    </location>
</feature>
<keyword evidence="8 16" id="KW-1133">Transmembrane helix</keyword>
<feature type="region of interest" description="Disordered" evidence="17">
    <location>
        <begin position="1728"/>
        <end position="1844"/>
    </location>
</feature>
<dbReference type="Gene3D" id="1.20.120.350">
    <property type="entry name" value="Voltage-gated potassium channels. Chain C"/>
    <property type="match status" value="4"/>
</dbReference>
<feature type="transmembrane region" description="Helical" evidence="16">
    <location>
        <begin position="385"/>
        <end position="408"/>
    </location>
</feature>
<feature type="transmembrane region" description="Helical" evidence="16">
    <location>
        <begin position="1046"/>
        <end position="1066"/>
    </location>
</feature>
<dbReference type="CDD" id="cd13433">
    <property type="entry name" value="Na_channel_gate"/>
    <property type="match status" value="1"/>
</dbReference>
<feature type="transmembrane region" description="Helical" evidence="16">
    <location>
        <begin position="1008"/>
        <end position="1026"/>
    </location>
</feature>
<feature type="transmembrane region" description="Helical" evidence="16">
    <location>
        <begin position="1395"/>
        <end position="1413"/>
    </location>
</feature>
<dbReference type="EMBL" id="CACRXK020003120">
    <property type="protein sequence ID" value="CAB3997523.1"/>
    <property type="molecule type" value="Genomic_DNA"/>
</dbReference>
<feature type="transmembrane region" description="Helical" evidence="16">
    <location>
        <begin position="547"/>
        <end position="572"/>
    </location>
</feature>
<feature type="domain" description="Ion transport" evidence="18">
    <location>
        <begin position="516"/>
        <end position="746"/>
    </location>
</feature>
<keyword evidence="9 16" id="KW-0915">Sodium</keyword>
<feature type="compositionally biased region" description="Basic and acidic residues" evidence="17">
    <location>
        <begin position="35"/>
        <end position="65"/>
    </location>
</feature>
<dbReference type="Pfam" id="PF00520">
    <property type="entry name" value="Ion_trans"/>
    <property type="match status" value="4"/>
</dbReference>
<feature type="compositionally biased region" description="Polar residues" evidence="17">
    <location>
        <begin position="472"/>
        <end position="482"/>
    </location>
</feature>
<feature type="transmembrane region" description="Helical" evidence="16">
    <location>
        <begin position="1364"/>
        <end position="1383"/>
    </location>
</feature>
<dbReference type="InterPro" id="IPR005821">
    <property type="entry name" value="Ion_trans_dom"/>
</dbReference>
<gene>
    <name evidence="19" type="ORF">PACLA_8A068150</name>
</gene>
<comment type="function">
    <text evidence="16">Mediates the voltage-dependent sodium ion permeability of excitable membranes. Assuming opened or closed conformations in response to the voltage difference across the membrane, the protein forms a sodium-selective channel through which Na(+) ions may pass in accordance with their electrochemical gradient.</text>
</comment>
<feature type="transmembrane region" description="Helical" evidence="16">
    <location>
        <begin position="1545"/>
        <end position="1571"/>
    </location>
</feature>
<dbReference type="InterPro" id="IPR027359">
    <property type="entry name" value="Volt_channel_dom_sf"/>
</dbReference>
<feature type="region of interest" description="Disordered" evidence="17">
    <location>
        <begin position="869"/>
        <end position="946"/>
    </location>
</feature>
<feature type="compositionally biased region" description="Basic and acidic residues" evidence="17">
    <location>
        <begin position="1728"/>
        <end position="1743"/>
    </location>
</feature>
<feature type="compositionally biased region" description="Polar residues" evidence="17">
    <location>
        <begin position="1787"/>
        <end position="1803"/>
    </location>
</feature>
<feature type="transmembrane region" description="Helical" evidence="16">
    <location>
        <begin position="131"/>
        <end position="158"/>
    </location>
</feature>
<feature type="transmembrane region" description="Helical" evidence="16">
    <location>
        <begin position="200"/>
        <end position="223"/>
    </location>
</feature>
<comment type="subcellular location">
    <subcellularLocation>
        <location evidence="1 16">Cell membrane</location>
        <topology evidence="1 16">Multi-pass membrane protein</topology>
    </subcellularLocation>
</comment>
<keyword evidence="4" id="KW-1003">Cell membrane</keyword>
<feature type="domain" description="Ion transport" evidence="18">
    <location>
        <begin position="138"/>
        <end position="412"/>
    </location>
</feature>
<accession>A0A6S7GZD8</accession>
<evidence type="ECO:0000256" key="1">
    <source>
        <dbReference type="ARBA" id="ARBA00004651"/>
    </source>
</evidence>
<protein>
    <recommendedName>
        <fullName evidence="16">Sodium channel protein</fullName>
    </recommendedName>
</protein>
<evidence type="ECO:0000256" key="2">
    <source>
        <dbReference type="ARBA" id="ARBA00022448"/>
    </source>
</evidence>
<keyword evidence="3 16" id="KW-0894">Sodium channel</keyword>
<feature type="transmembrane region" description="Helical" evidence="16">
    <location>
        <begin position="1072"/>
        <end position="1091"/>
    </location>
</feature>
<dbReference type="FunFam" id="1.20.120.350:FF:000059">
    <property type="entry name" value="Sodium channel protein"/>
    <property type="match status" value="1"/>
</dbReference>
<comment type="caution">
    <text evidence="19">The sequence shown here is derived from an EMBL/GenBank/DDBJ whole genome shotgun (WGS) entry which is preliminary data.</text>
</comment>
<evidence type="ECO:0000256" key="3">
    <source>
        <dbReference type="ARBA" id="ARBA00022461"/>
    </source>
</evidence>
<evidence type="ECO:0000256" key="7">
    <source>
        <dbReference type="ARBA" id="ARBA00022882"/>
    </source>
</evidence>
<evidence type="ECO:0000313" key="19">
    <source>
        <dbReference type="EMBL" id="CAB3997523.1"/>
    </source>
</evidence>
<feature type="region of interest" description="Disordered" evidence="17">
    <location>
        <begin position="461"/>
        <end position="482"/>
    </location>
</feature>
<dbReference type="GO" id="GO:0001518">
    <property type="term" value="C:voltage-gated sodium channel complex"/>
    <property type="evidence" value="ECO:0007669"/>
    <property type="project" value="UniProtKB-UniRule"/>
</dbReference>
<feature type="transmembrane region" description="Helical" evidence="16">
    <location>
        <begin position="1247"/>
        <end position="1269"/>
    </location>
</feature>
<dbReference type="PROSITE" id="PS50096">
    <property type="entry name" value="IQ"/>
    <property type="match status" value="1"/>
</dbReference>
<evidence type="ECO:0000259" key="18">
    <source>
        <dbReference type="Pfam" id="PF00520"/>
    </source>
</evidence>
<evidence type="ECO:0000256" key="17">
    <source>
        <dbReference type="SAM" id="MobiDB-lite"/>
    </source>
</evidence>
<dbReference type="FunFam" id="1.10.287.70:FF:000001">
    <property type="entry name" value="Sodium channel protein"/>
    <property type="match status" value="1"/>
</dbReference>
<dbReference type="Gene3D" id="1.10.238.10">
    <property type="entry name" value="EF-hand"/>
    <property type="match status" value="1"/>
</dbReference>
<comment type="caution">
    <text evidence="16">Lacks conserved residue(s) required for the propagation of feature annotation.</text>
</comment>
<comment type="similarity">
    <text evidence="16">Belongs to the sodium channel (TC 1.A.1.10) family.</text>
</comment>
<keyword evidence="14 16" id="KW-0739">Sodium transport</keyword>
<dbReference type="InterPro" id="IPR044564">
    <property type="entry name" value="Na_chnl_inactivation_gate"/>
</dbReference>
<feature type="compositionally biased region" description="Polar residues" evidence="17">
    <location>
        <begin position="928"/>
        <end position="945"/>
    </location>
</feature>
<evidence type="ECO:0000256" key="12">
    <source>
        <dbReference type="ARBA" id="ARBA00023157"/>
    </source>
</evidence>
<keyword evidence="7 16" id="KW-0851">Voltage-gated channel</keyword>
<dbReference type="Gene3D" id="1.10.287.70">
    <property type="match status" value="4"/>
</dbReference>
<feature type="transmembrane region" description="Helical" evidence="16">
    <location>
        <begin position="258"/>
        <end position="277"/>
    </location>
</feature>
<keyword evidence="6" id="KW-0677">Repeat</keyword>
<feature type="compositionally biased region" description="Basic and acidic residues" evidence="17">
    <location>
        <begin position="788"/>
        <end position="805"/>
    </location>
</feature>
<dbReference type="SUPFAM" id="SSF81324">
    <property type="entry name" value="Voltage-gated potassium channels"/>
    <property type="match status" value="4"/>
</dbReference>
<dbReference type="PRINTS" id="PR00170">
    <property type="entry name" value="NACHANNEL"/>
</dbReference>
<dbReference type="OrthoDB" id="2984333at2759"/>
<organism evidence="19 20">
    <name type="scientific">Paramuricea clavata</name>
    <name type="common">Red gorgonian</name>
    <name type="synonym">Violescent sea-whip</name>
    <dbReference type="NCBI Taxonomy" id="317549"/>
    <lineage>
        <taxon>Eukaryota</taxon>
        <taxon>Metazoa</taxon>
        <taxon>Cnidaria</taxon>
        <taxon>Anthozoa</taxon>
        <taxon>Octocorallia</taxon>
        <taxon>Malacalcyonacea</taxon>
        <taxon>Plexauridae</taxon>
        <taxon>Paramuricea</taxon>
    </lineage>
</organism>
<sequence>MPKFGVGAQMVMRRGAHTEGISPTKNMQAAQVLKQHREAVESHEKKKDEEHRHHEGADGEEHTDSEFEEEEILVEVPKYLQGIPLVDPHTEKLGETYTVIAKNLAGLLQVNRFSSTKSCYLFGPRNKIRKFTCYIVTHQIFELIILITILTNCIFLALNNPPQVSEIVFAIIYTSEMLLKVTAKGFAFHKYAYLRNSWNWLDFICVIIGFLTFIPGVSNFSVVRTFRVLRALRTISAVKGLKAMVNTLMKSIKMLSDVMILTVFFIGVFALIGLQLFKGTLRNKCVKLMAPNATDAEWSAHVLHKENWLINQDFPFVCGNGTYSGHCNEGYSCIADIAENPPKTEIPYISFDNFLWSLLTSLQLVTLDSWEIVYNVVIGANGQVYVLYFLFVVLLGPFYLINLVLAVVSLSYEIESAAIQDEGAMKRNYEALKRSASAYDFDCKEMPEPLYLDDIPQRPEESKYVPEDPRPSSRNTATPTSDNALELGENYEQEVAAPTGCCTSFRARLNKIVDSPFFEGFITACILLNTVCMALEHHDMDLTFKKVLEYCNLTFTIVFILEMILKLMALGIKKYVKIAWNVFDGVIVLMSIVDMTMEYSNVGGSAGGALSVLRTFRLLRVLKLAKSWKTMGNLLATIGKSVGAVGNITVILLILMFIFAVVGMQLFRTYYTKEIFPEGVPRWNFKDFPRSFMMVFRIICGKWIEPCWDVMRAAGEHSFIYVLLVFIIGQWIVLNLFLALLLSSFGGDSLAEDEEDQEKKKKKKKKKKFSLLALFKRKKRGRVTPNTSKEDLEQAQEDELKREQQGETGITMVNGGDTGNGVPLRAGSGDSTRSETESTANGTTIDGDPSHPSFPVSVVVDETVQTKNNGIPFDKTDSSEHLNVANGNGGHGVPNGNSHKGSSLDLSRTVSGISQSSASLNGERRESIQSSLGTGFHNARNNSIRGSRRPTMMVQGEDGLPVAPDCYPPFCYNEGICCVCSSGFKTSKIRKLWTTVRTKINFFVEHKYFESFILFLIVVSSLSLAFEDIYLPKRPILKDILQYSNYFFAVVFGLEFLLKLIGYGVVGYFTSFWNLLDVFIVAISVATLFGNENLNALRSLRALRPLRAVSKFEGMKVVINSLVLSLPAIGNVVLVCMVFWLIFSIMGYQFFGGKFYKCIDKDGEKYNASIIPDKITCLINATARGNFTGNGNRWINSKIHFNSAFTGFLALFQVATLEGYMEVIFDSVDAVEVDKQPIKNNNYAINIFYVVFITMGSFFILNLFIGVIIENFSKLKQQYEDSDAMGMFLTPNQRIWVNTVCRTYMKKPRKQPKRPETEWRGKIYDLIQSRYFEFFIMTIIMLNIITMMGEHHHQSEGFTEGLDYLNYIFTVLFIIEAILRLLALKLEYFKSGWNLFDFTIVIFSITEIVLASYEIEMPFSPGLLRVVRVFRLARLLRFFEGAKGIRSLLFALVKSLPGLANIGCLLFLFMFIYACIGMSLWGNVKLTGYLDDVVNFRTFFSSLLLLFRIATAAGWNTILEPMMLTEPDCDPNKNGLPNGDCGTPWLAVIYFVSYILLIFLVTVNMYIAVILENFNEAQQQDEIGLCEEDMDAYIATWETYDAEATQFIHYRELTHFLDVLDPPLRIPKPNEEEAAALDVPVRQGDMVHCLDLMLALVKRVIGEMEELTEDDKRNMYEKFEDRFESSFPQRQQAPKLYTILQRYKQETAAAIRLQRAFREWQQKKQAKLDKEKFHKYSNEETPNKDGVWQEKQITESRPASRTSRPRTASSPRKRAPLAEQETVDSPLPQNKKNATSPTEQPNGNGVRETAENFKNDPFAAEAMNMMWFSRGTNGQNQRSSESAV</sequence>
<feature type="transmembrane region" description="Helical" evidence="16">
    <location>
        <begin position="1331"/>
        <end position="1349"/>
    </location>
</feature>
<feature type="region of interest" description="Disordered" evidence="17">
    <location>
        <begin position="781"/>
        <end position="852"/>
    </location>
</feature>
<dbReference type="InterPro" id="IPR001696">
    <property type="entry name" value="Na_channel_asu"/>
</dbReference>
<keyword evidence="10 16" id="KW-0406">Ion transport</keyword>
<reference evidence="19" key="1">
    <citation type="submission" date="2020-04" db="EMBL/GenBank/DDBJ databases">
        <authorList>
            <person name="Alioto T."/>
            <person name="Alioto T."/>
            <person name="Gomez Garrido J."/>
        </authorList>
    </citation>
    <scope>NUCLEOTIDE SEQUENCE</scope>
    <source>
        <strain evidence="19">A484AB</strain>
    </source>
</reference>
<dbReference type="GO" id="GO:0019228">
    <property type="term" value="P:neuronal action potential"/>
    <property type="evidence" value="ECO:0007669"/>
    <property type="project" value="TreeGrafter"/>
</dbReference>
<feature type="compositionally biased region" description="Low complexity" evidence="17">
    <location>
        <begin position="1756"/>
        <end position="1770"/>
    </location>
</feature>
<evidence type="ECO:0000256" key="5">
    <source>
        <dbReference type="ARBA" id="ARBA00022692"/>
    </source>
</evidence>
<evidence type="ECO:0000256" key="11">
    <source>
        <dbReference type="ARBA" id="ARBA00023136"/>
    </source>
</evidence>
<evidence type="ECO:0000256" key="14">
    <source>
        <dbReference type="ARBA" id="ARBA00023201"/>
    </source>
</evidence>
<feature type="transmembrane region" description="Helical" evidence="16">
    <location>
        <begin position="642"/>
        <end position="667"/>
    </location>
</feature>
<feature type="transmembrane region" description="Helical" evidence="16">
    <location>
        <begin position="1459"/>
        <end position="1482"/>
    </location>
</feature>
<evidence type="ECO:0000256" key="6">
    <source>
        <dbReference type="ARBA" id="ARBA00022737"/>
    </source>
</evidence>
<feature type="region of interest" description="Disordered" evidence="17">
    <location>
        <begin position="15"/>
        <end position="67"/>
    </location>
</feature>
<feature type="transmembrane region" description="Helical" evidence="16">
    <location>
        <begin position="719"/>
        <end position="742"/>
    </location>
</feature>
<evidence type="ECO:0000256" key="9">
    <source>
        <dbReference type="ARBA" id="ARBA00023053"/>
    </source>
</evidence>
<evidence type="ECO:0000313" key="20">
    <source>
        <dbReference type="Proteomes" id="UP001152795"/>
    </source>
</evidence>
<evidence type="ECO:0000256" key="8">
    <source>
        <dbReference type="ARBA" id="ARBA00022989"/>
    </source>
</evidence>
<dbReference type="GO" id="GO:0086010">
    <property type="term" value="P:membrane depolarization during action potential"/>
    <property type="evidence" value="ECO:0007669"/>
    <property type="project" value="TreeGrafter"/>
</dbReference>
<feature type="compositionally biased region" description="Basic and acidic residues" evidence="17">
    <location>
        <begin position="461"/>
        <end position="471"/>
    </location>
</feature>
<feature type="transmembrane region" description="Helical" evidence="16">
    <location>
        <begin position="1117"/>
        <end position="1143"/>
    </location>
</feature>
<name>A0A6S7GZD8_PARCT</name>
<feature type="compositionally biased region" description="Polar residues" evidence="17">
    <location>
        <begin position="898"/>
        <end position="920"/>
    </location>
</feature>
<keyword evidence="11 16" id="KW-0472">Membrane</keyword>
<feature type="domain" description="Ion transport" evidence="18">
    <location>
        <begin position="1006"/>
        <end position="1279"/>
    </location>
</feature>
<dbReference type="Proteomes" id="UP001152795">
    <property type="component" value="Unassembled WGS sequence"/>
</dbReference>